<dbReference type="InterPro" id="IPR002758">
    <property type="entry name" value="Cation_antiport_E"/>
</dbReference>
<dbReference type="GeneID" id="78898931"/>
<evidence type="ECO:0000313" key="12">
    <source>
        <dbReference type="Proteomes" id="UP000229314"/>
    </source>
</evidence>
<dbReference type="KEGG" id="pye:A6J80_19110"/>
<evidence type="ECO:0000313" key="11">
    <source>
        <dbReference type="Proteomes" id="UP000191257"/>
    </source>
</evidence>
<dbReference type="eggNOG" id="COG1863">
    <property type="taxonomic scope" value="Bacteria"/>
</dbReference>
<evidence type="ECO:0000256" key="6">
    <source>
        <dbReference type="ARBA" id="ARBA00023136"/>
    </source>
</evidence>
<dbReference type="Proteomes" id="UP000229314">
    <property type="component" value="Chromosome"/>
</dbReference>
<dbReference type="EMBL" id="CP020442">
    <property type="protein sequence ID" value="ARC38187.1"/>
    <property type="molecule type" value="Genomic_DNA"/>
</dbReference>
<evidence type="ECO:0000256" key="5">
    <source>
        <dbReference type="ARBA" id="ARBA00022989"/>
    </source>
</evidence>
<comment type="similarity">
    <text evidence="2">Belongs to the CPA3 antiporters (TC 2.A.63) subunit E family.</text>
</comment>
<dbReference type="Proteomes" id="UP000324507">
    <property type="component" value="Chromosome"/>
</dbReference>
<keyword evidence="5 7" id="KW-1133">Transmembrane helix</keyword>
<dbReference type="PIRSF" id="PIRSF019239">
    <property type="entry name" value="MrpE"/>
    <property type="match status" value="1"/>
</dbReference>
<dbReference type="GO" id="GO:0005886">
    <property type="term" value="C:plasma membrane"/>
    <property type="evidence" value="ECO:0007669"/>
    <property type="project" value="UniProtKB-SubCell"/>
</dbReference>
<organism evidence="8 11">
    <name type="scientific">Paracoccus yeei</name>
    <dbReference type="NCBI Taxonomy" id="147645"/>
    <lineage>
        <taxon>Bacteria</taxon>
        <taxon>Pseudomonadati</taxon>
        <taxon>Pseudomonadota</taxon>
        <taxon>Alphaproteobacteria</taxon>
        <taxon>Rhodobacterales</taxon>
        <taxon>Paracoccaceae</taxon>
        <taxon>Paracoccus</taxon>
    </lineage>
</organism>
<dbReference type="PANTHER" id="PTHR34584:SF1">
    <property type="entry name" value="NA(+)_H(+) ANTIPORTER SUBUNIT E1"/>
    <property type="match status" value="1"/>
</dbReference>
<evidence type="ECO:0000256" key="7">
    <source>
        <dbReference type="SAM" id="Phobius"/>
    </source>
</evidence>
<dbReference type="STRING" id="147645.A6J80_19110"/>
<reference evidence="11" key="1">
    <citation type="submission" date="2017-03" db="EMBL/GenBank/DDBJ databases">
        <title>FDA dAtabase for Regulatory Grade micrObial Sequences (FDA-ARGOS): Supporting development and validation of Infectious Disease Dx tests.</title>
        <authorList>
            <person name="Minogue T."/>
            <person name="Wolcott M."/>
            <person name="Wasieloski L."/>
            <person name="Aguilar W."/>
            <person name="Moore D."/>
            <person name="Tallon L."/>
            <person name="Sadzewicz L."/>
            <person name="Sengamalay N."/>
            <person name="Ott S."/>
            <person name="Godinez A."/>
            <person name="Nagaraj S."/>
            <person name="Nadendla S."/>
            <person name="Geyer C."/>
            <person name="Sichtig H."/>
        </authorList>
    </citation>
    <scope>NUCLEOTIDE SEQUENCE [LARGE SCALE GENOMIC DNA]</scope>
    <source>
        <strain evidence="11">FDAARGOS_252</strain>
    </source>
</reference>
<reference evidence="10 13" key="4">
    <citation type="submission" date="2019-09" db="EMBL/GenBank/DDBJ databases">
        <title>FDA dAtabase for Regulatory Grade micrObial Sequences (FDA-ARGOS): Supporting development and validation of Infectious Disease Dx tests.</title>
        <authorList>
            <person name="Sciortino C."/>
            <person name="Tallon L."/>
            <person name="Sadzewicz L."/>
            <person name="Vavikolanu K."/>
            <person name="Mehta A."/>
            <person name="Aluvathingal J."/>
            <person name="Nadendla S."/>
            <person name="Nandy P."/>
            <person name="Geyer C."/>
            <person name="Yan Y."/>
            <person name="Sichtig H."/>
        </authorList>
    </citation>
    <scope>NUCLEOTIDE SEQUENCE [LARGE SCALE GENOMIC DNA]</scope>
    <source>
        <strain evidence="10 13">FDAARGOS_643</strain>
    </source>
</reference>
<keyword evidence="6 7" id="KW-0472">Membrane</keyword>
<dbReference type="GO" id="GO:0008324">
    <property type="term" value="F:monoatomic cation transmembrane transporter activity"/>
    <property type="evidence" value="ECO:0007669"/>
    <property type="project" value="InterPro"/>
</dbReference>
<dbReference type="NCBIfam" id="NF006520">
    <property type="entry name" value="PRK08965.1-4"/>
    <property type="match status" value="1"/>
</dbReference>
<evidence type="ECO:0000313" key="10">
    <source>
        <dbReference type="EMBL" id="QEU08839.1"/>
    </source>
</evidence>
<dbReference type="EMBL" id="CP044081">
    <property type="protein sequence ID" value="QEU08839.1"/>
    <property type="molecule type" value="Genomic_DNA"/>
</dbReference>
<dbReference type="AlphaFoldDB" id="A0A1V0GWI4"/>
<proteinExistence type="inferred from homology"/>
<dbReference type="OrthoDB" id="9807187at2"/>
<comment type="subcellular location">
    <subcellularLocation>
        <location evidence="1">Cell membrane</location>
        <topology evidence="1">Multi-pass membrane protein</topology>
    </subcellularLocation>
</comment>
<gene>
    <name evidence="8" type="ORF">A6J80_19110</name>
    <name evidence="10" type="ORF">FOB51_13015</name>
    <name evidence="9" type="ORF">PYTT13_14875</name>
</gene>
<dbReference type="Pfam" id="PF01899">
    <property type="entry name" value="MNHE"/>
    <property type="match status" value="1"/>
</dbReference>
<dbReference type="EMBL" id="CP024422">
    <property type="protein sequence ID" value="ATQ56949.1"/>
    <property type="molecule type" value="Genomic_DNA"/>
</dbReference>
<evidence type="ECO:0000313" key="8">
    <source>
        <dbReference type="EMBL" id="ARC38187.1"/>
    </source>
</evidence>
<evidence type="ECO:0000256" key="2">
    <source>
        <dbReference type="ARBA" id="ARBA00006228"/>
    </source>
</evidence>
<keyword evidence="3" id="KW-1003">Cell membrane</keyword>
<keyword evidence="11" id="KW-1185">Reference proteome</keyword>
<dbReference type="PANTHER" id="PTHR34584">
    <property type="entry name" value="NA(+)/H(+) ANTIPORTER SUBUNIT E1"/>
    <property type="match status" value="1"/>
</dbReference>
<evidence type="ECO:0000256" key="4">
    <source>
        <dbReference type="ARBA" id="ARBA00022692"/>
    </source>
</evidence>
<dbReference type="RefSeq" id="WP_028719112.1">
    <property type="nucleotide sequence ID" value="NZ_CAJGAB010000012.1"/>
</dbReference>
<protein>
    <submittedName>
        <fullName evidence="8">Na+/H+ antiporter subunit E</fullName>
    </submittedName>
</protein>
<evidence type="ECO:0000256" key="1">
    <source>
        <dbReference type="ARBA" id="ARBA00004651"/>
    </source>
</evidence>
<dbReference type="Proteomes" id="UP000191257">
    <property type="component" value="Chromosome"/>
</dbReference>
<reference evidence="9 12" key="2">
    <citation type="submission" date="2017-10" db="EMBL/GenBank/DDBJ databases">
        <title>Complete genome sequence of Paracoccus yeei TT13 isolated from human skin.</title>
        <authorList>
            <person name="Lee K."/>
            <person name="Lim J.Y."/>
            <person name="Hwang I."/>
        </authorList>
    </citation>
    <scope>NUCLEOTIDE SEQUENCE [LARGE SCALE GENOMIC DNA]</scope>
    <source>
        <strain evidence="9 12">TT13</strain>
    </source>
</reference>
<feature type="transmembrane region" description="Helical" evidence="7">
    <location>
        <begin position="12"/>
        <end position="41"/>
    </location>
</feature>
<accession>A0A1V0GWI4</accession>
<evidence type="ECO:0000313" key="13">
    <source>
        <dbReference type="Proteomes" id="UP000324507"/>
    </source>
</evidence>
<evidence type="ECO:0000313" key="9">
    <source>
        <dbReference type="EMBL" id="ATQ56949.1"/>
    </source>
</evidence>
<name>A0A1V0GWI4_9RHOB</name>
<evidence type="ECO:0000256" key="3">
    <source>
        <dbReference type="ARBA" id="ARBA00022475"/>
    </source>
</evidence>
<keyword evidence="4 7" id="KW-0812">Transmembrane</keyword>
<sequence length="162" mass="18426">MTRLVPHPLISAALVLMWLVLTQFSPGHLVLGTVIGLVAGWAVQHLHPARPRIRRWSAIPRLMALVAWDILQSNISVARVLLLGPNHPKFHSGFVELRLQLRDQNALALLAIILTATPGTAWLEYEQEGGRLLLHILDLRSEEEWQELVRDRYEALLMEIFE</sequence>
<reference evidence="8" key="3">
    <citation type="submission" date="2017-12" db="EMBL/GenBank/DDBJ databases">
        <title>FDA dAtabase for Regulatory Grade micrObial Sequences (FDA-ARGOS): Supporting development and validation of Infectious Disease Dx tests.</title>
        <authorList>
            <person name="Campos J."/>
            <person name="Goldberg B."/>
            <person name="Tallon L."/>
            <person name="Sadzewicz L."/>
            <person name="Sengamalay N."/>
            <person name="Ott S."/>
            <person name="Godinez A."/>
            <person name="Nagaraj S."/>
            <person name="Vyas G."/>
            <person name="Aluvathingal J."/>
            <person name="Nadendla S."/>
            <person name="Geyer C."/>
            <person name="Nandy P."/>
            <person name="Hobson J."/>
            <person name="Sichtig H."/>
        </authorList>
    </citation>
    <scope>NUCLEOTIDE SEQUENCE</scope>
    <source>
        <strain evidence="8">FDAARGOS_252</strain>
    </source>
</reference>